<evidence type="ECO:0000256" key="11">
    <source>
        <dbReference type="SAM" id="MobiDB-lite"/>
    </source>
</evidence>
<dbReference type="Pfam" id="PF03587">
    <property type="entry name" value="EMG1"/>
    <property type="match status" value="1"/>
</dbReference>
<evidence type="ECO:0000256" key="1">
    <source>
        <dbReference type="ARBA" id="ARBA00004604"/>
    </source>
</evidence>
<evidence type="ECO:0000256" key="2">
    <source>
        <dbReference type="ARBA" id="ARBA00008115"/>
    </source>
</evidence>
<sequence>MVRAYGVKGKKRKNREERHDGEQDAKRAITEKTSDGEEEGKEMVNELEGIPVAPSEQNNTNKGRLIFILEKASLEVAKVGKSYQLLNSDDHAYFLKKNNRNPSDYRPDIVHQALLMILDSQLNKSGMVHTVYVKTEKGVLFEVKPHARLPRTFKHFCGLMLQLLQKLSITAAGKREKLLRVIKNPVSRYLPVNSRKIGLSFSSEKLVNINNYVGSVGTGDVDLVFVVGAMAHGKIDREDVDDFISISGYPLSAAYCIGKITNAFETNAKEAECQKILDILAIYKRGSGQKINREKTNMFFSSNTPHEVQAWIQQILGVPAIRQFEKYLGLPALVGRAKKQSFVYIKERAWKKLQGWKEKLLSQAGREVLIKSVIQAILTYTMCCFKLPKGLVRELESMICKFWWGYRGEHRKTHWVNWERLCEAKEVDAKDSSSGSYAWKSIMAARDVIRKGMVWRIGTGEAVRIKEYRWLPGRANRSVISPLPSMAPADIILSIPLSARRPDDRIIWAHTPSGTFTTSSAYKLLVSYDLSNNAGSSNPDSQKKFWNSIWQLRVPNKIRHFVWRLCNNALPTLVNLYRHHIVPSPSYAQCHNFPEDSLHAVWSCEAISGVWSTLEWLRQTAPPHPSSFSELLVCFLSSREEFRAELFVIIVWLLWNKRNAIHFGQPPLPVDSIRSKAGSYLQEFLQAQTEEPVPPRPPPLQQWRPPDPHCLKINFDAAVFRLSSLVGIDVVVRNSVGEVEGAMSSLIPMAQSVADLEALACLKAV</sequence>
<evidence type="ECO:0000259" key="12">
    <source>
        <dbReference type="Pfam" id="PF13966"/>
    </source>
</evidence>
<evidence type="ECO:0000256" key="9">
    <source>
        <dbReference type="ARBA" id="ARBA00022884"/>
    </source>
</evidence>
<dbReference type="PANTHER" id="PTHR12636:SF5">
    <property type="entry name" value="RIBOSOMAL RNA SMALL SUBUNIT METHYLTRANSFERASE NEP1"/>
    <property type="match status" value="1"/>
</dbReference>
<dbReference type="GO" id="GO:0070037">
    <property type="term" value="F:rRNA (pseudouridine) methyltransferase activity"/>
    <property type="evidence" value="ECO:0007669"/>
    <property type="project" value="InterPro"/>
</dbReference>
<dbReference type="PANTHER" id="PTHR12636">
    <property type="entry name" value="NEP1/MRA1"/>
    <property type="match status" value="1"/>
</dbReference>
<keyword evidence="6" id="KW-0808">Transferase</keyword>
<organism evidence="13 14">
    <name type="scientific">Lithocarpus litseifolius</name>
    <dbReference type="NCBI Taxonomy" id="425828"/>
    <lineage>
        <taxon>Eukaryota</taxon>
        <taxon>Viridiplantae</taxon>
        <taxon>Streptophyta</taxon>
        <taxon>Embryophyta</taxon>
        <taxon>Tracheophyta</taxon>
        <taxon>Spermatophyta</taxon>
        <taxon>Magnoliopsida</taxon>
        <taxon>eudicotyledons</taxon>
        <taxon>Gunneridae</taxon>
        <taxon>Pentapetalae</taxon>
        <taxon>rosids</taxon>
        <taxon>fabids</taxon>
        <taxon>Fagales</taxon>
        <taxon>Fagaceae</taxon>
        <taxon>Lithocarpus</taxon>
    </lineage>
</organism>
<dbReference type="FunFam" id="3.40.1280.10:FF:000003">
    <property type="entry name" value="Ribosomal RNA small subunit methyltransferase"/>
    <property type="match status" value="1"/>
</dbReference>
<dbReference type="InterPro" id="IPR026960">
    <property type="entry name" value="RVT-Znf"/>
</dbReference>
<evidence type="ECO:0000256" key="8">
    <source>
        <dbReference type="ARBA" id="ARBA00022730"/>
    </source>
</evidence>
<evidence type="ECO:0000313" key="13">
    <source>
        <dbReference type="EMBL" id="KAL0001730.1"/>
    </source>
</evidence>
<keyword evidence="8" id="KW-0699">rRNA-binding</keyword>
<dbReference type="AlphaFoldDB" id="A0AAW2CX69"/>
<dbReference type="Gene3D" id="3.40.1280.10">
    <property type="match status" value="1"/>
</dbReference>
<comment type="subcellular location">
    <subcellularLocation>
        <location evidence="1">Nucleus</location>
        <location evidence="1">Nucleolus</location>
    </subcellularLocation>
</comment>
<name>A0AAW2CX69_9ROSI</name>
<comment type="caution">
    <text evidence="13">The sequence shown here is derived from an EMBL/GenBank/DDBJ whole genome shotgun (WGS) entry which is preliminary data.</text>
</comment>
<dbReference type="InterPro" id="IPR029028">
    <property type="entry name" value="Alpha/beta_knot_MTases"/>
</dbReference>
<evidence type="ECO:0000256" key="4">
    <source>
        <dbReference type="ARBA" id="ARBA00022552"/>
    </source>
</evidence>
<keyword evidence="4" id="KW-0698">rRNA processing</keyword>
<dbReference type="SUPFAM" id="SSF75217">
    <property type="entry name" value="alpha/beta knot"/>
    <property type="match status" value="1"/>
</dbReference>
<evidence type="ECO:0000256" key="10">
    <source>
        <dbReference type="ARBA" id="ARBA00023242"/>
    </source>
</evidence>
<feature type="region of interest" description="Disordered" evidence="11">
    <location>
        <begin position="1"/>
        <end position="42"/>
    </location>
</feature>
<dbReference type="CDD" id="cd18088">
    <property type="entry name" value="Nep1-like"/>
    <property type="match status" value="1"/>
</dbReference>
<feature type="domain" description="Reverse transcriptase zinc-binding" evidence="12">
    <location>
        <begin position="516"/>
        <end position="611"/>
    </location>
</feature>
<dbReference type="GO" id="GO:0019843">
    <property type="term" value="F:rRNA binding"/>
    <property type="evidence" value="ECO:0007669"/>
    <property type="project" value="UniProtKB-KW"/>
</dbReference>
<keyword evidence="14" id="KW-1185">Reference proteome</keyword>
<keyword evidence="3" id="KW-0690">Ribosome biogenesis</keyword>
<gene>
    <name evidence="13" type="ORF">SO802_015511</name>
</gene>
<proteinExistence type="inferred from homology"/>
<evidence type="ECO:0000256" key="7">
    <source>
        <dbReference type="ARBA" id="ARBA00022691"/>
    </source>
</evidence>
<keyword evidence="7" id="KW-0949">S-adenosyl-L-methionine</keyword>
<dbReference type="InterPro" id="IPR005304">
    <property type="entry name" value="Rbsml_bgen_MeTrfase_EMG1/NEP1"/>
</dbReference>
<protein>
    <recommendedName>
        <fullName evidence="12">Reverse transcriptase zinc-binding domain-containing protein</fullName>
    </recommendedName>
</protein>
<dbReference type="Pfam" id="PF13966">
    <property type="entry name" value="zf-RVT"/>
    <property type="match status" value="1"/>
</dbReference>
<keyword evidence="9" id="KW-0694">RNA-binding</keyword>
<evidence type="ECO:0000256" key="5">
    <source>
        <dbReference type="ARBA" id="ARBA00022603"/>
    </source>
</evidence>
<dbReference type="GO" id="GO:0032040">
    <property type="term" value="C:small-subunit processome"/>
    <property type="evidence" value="ECO:0007669"/>
    <property type="project" value="TreeGrafter"/>
</dbReference>
<keyword evidence="10" id="KW-0539">Nucleus</keyword>
<reference evidence="13 14" key="1">
    <citation type="submission" date="2024-01" db="EMBL/GenBank/DDBJ databases">
        <title>A telomere-to-telomere, gap-free genome of sweet tea (Lithocarpus litseifolius).</title>
        <authorList>
            <person name="Zhou J."/>
        </authorList>
    </citation>
    <scope>NUCLEOTIDE SEQUENCE [LARGE SCALE GENOMIC DNA]</scope>
    <source>
        <strain evidence="13">Zhou-2022a</strain>
        <tissue evidence="13">Leaf</tissue>
    </source>
</reference>
<keyword evidence="5" id="KW-0489">Methyltransferase</keyword>
<dbReference type="Proteomes" id="UP001459277">
    <property type="component" value="Unassembled WGS sequence"/>
</dbReference>
<dbReference type="GO" id="GO:0070475">
    <property type="term" value="P:rRNA base methylation"/>
    <property type="evidence" value="ECO:0007669"/>
    <property type="project" value="InterPro"/>
</dbReference>
<evidence type="ECO:0000256" key="6">
    <source>
        <dbReference type="ARBA" id="ARBA00022679"/>
    </source>
</evidence>
<evidence type="ECO:0000313" key="14">
    <source>
        <dbReference type="Proteomes" id="UP001459277"/>
    </source>
</evidence>
<accession>A0AAW2CX69</accession>
<comment type="similarity">
    <text evidence="2">Belongs to the class IV-like SAM-binding methyltransferase superfamily. RNA methyltransferase NEP1 family.</text>
</comment>
<dbReference type="InterPro" id="IPR029026">
    <property type="entry name" value="tRNA_m1G_MTases_N"/>
</dbReference>
<feature type="compositionally biased region" description="Basic and acidic residues" evidence="11">
    <location>
        <begin position="14"/>
        <end position="35"/>
    </location>
</feature>
<dbReference type="EMBL" id="JAZDWU010000005">
    <property type="protein sequence ID" value="KAL0001730.1"/>
    <property type="molecule type" value="Genomic_DNA"/>
</dbReference>
<evidence type="ECO:0000256" key="3">
    <source>
        <dbReference type="ARBA" id="ARBA00022517"/>
    </source>
</evidence>